<gene>
    <name evidence="1" type="ORF">DFH08DRAFT_349236</name>
</gene>
<comment type="caution">
    <text evidence="1">The sequence shown here is derived from an EMBL/GenBank/DDBJ whole genome shotgun (WGS) entry which is preliminary data.</text>
</comment>
<keyword evidence="2" id="KW-1185">Reference proteome</keyword>
<reference evidence="1" key="1">
    <citation type="submission" date="2023-03" db="EMBL/GenBank/DDBJ databases">
        <title>Massive genome expansion in bonnet fungi (Mycena s.s.) driven by repeated elements and novel gene families across ecological guilds.</title>
        <authorList>
            <consortium name="Lawrence Berkeley National Laboratory"/>
            <person name="Harder C.B."/>
            <person name="Miyauchi S."/>
            <person name="Viragh M."/>
            <person name="Kuo A."/>
            <person name="Thoen E."/>
            <person name="Andreopoulos B."/>
            <person name="Lu D."/>
            <person name="Skrede I."/>
            <person name="Drula E."/>
            <person name="Henrissat B."/>
            <person name="Morin E."/>
            <person name="Kohler A."/>
            <person name="Barry K."/>
            <person name="LaButti K."/>
            <person name="Morin E."/>
            <person name="Salamov A."/>
            <person name="Lipzen A."/>
            <person name="Mereny Z."/>
            <person name="Hegedus B."/>
            <person name="Baldrian P."/>
            <person name="Stursova M."/>
            <person name="Weitz H."/>
            <person name="Taylor A."/>
            <person name="Grigoriev I.V."/>
            <person name="Nagy L.G."/>
            <person name="Martin F."/>
            <person name="Kauserud H."/>
        </authorList>
    </citation>
    <scope>NUCLEOTIDE SEQUENCE</scope>
    <source>
        <strain evidence="1">CBHHK002</strain>
    </source>
</reference>
<dbReference type="AlphaFoldDB" id="A0AAD6ZI91"/>
<organism evidence="1 2">
    <name type="scientific">Mycena albidolilacea</name>
    <dbReference type="NCBI Taxonomy" id="1033008"/>
    <lineage>
        <taxon>Eukaryota</taxon>
        <taxon>Fungi</taxon>
        <taxon>Dikarya</taxon>
        <taxon>Basidiomycota</taxon>
        <taxon>Agaricomycotina</taxon>
        <taxon>Agaricomycetes</taxon>
        <taxon>Agaricomycetidae</taxon>
        <taxon>Agaricales</taxon>
        <taxon>Marasmiineae</taxon>
        <taxon>Mycenaceae</taxon>
        <taxon>Mycena</taxon>
    </lineage>
</organism>
<name>A0AAD6ZI91_9AGAR</name>
<dbReference type="Proteomes" id="UP001218218">
    <property type="component" value="Unassembled WGS sequence"/>
</dbReference>
<dbReference type="EMBL" id="JARIHO010000046">
    <property type="protein sequence ID" value="KAJ7323678.1"/>
    <property type="molecule type" value="Genomic_DNA"/>
</dbReference>
<accession>A0AAD6ZI91</accession>
<protein>
    <submittedName>
        <fullName evidence="1">Uncharacterized protein</fullName>
    </submittedName>
</protein>
<sequence length="141" mass="16341">MAELAVGLIGAAATVGAAQLTSGSGFTGRHESSHRQEMIETRRNMDDFIANLSSGQVTQDEELEFLRTRDRAIRQENEYHETIESYKGETWFNLLKKLKRRNDVRRRKRSTRQLNHTLRNLNEAPRHRRSARLQALRPDPT</sequence>
<evidence type="ECO:0000313" key="2">
    <source>
        <dbReference type="Proteomes" id="UP001218218"/>
    </source>
</evidence>
<evidence type="ECO:0000313" key="1">
    <source>
        <dbReference type="EMBL" id="KAJ7323678.1"/>
    </source>
</evidence>
<proteinExistence type="predicted"/>